<feature type="region of interest" description="Disordered" evidence="1">
    <location>
        <begin position="94"/>
        <end position="122"/>
    </location>
</feature>
<reference evidence="2 3" key="1">
    <citation type="journal article" date="2023" name="Life. Sci Alliance">
        <title>Evolutionary insights into 3D genome organization and epigenetic landscape of Vigna mungo.</title>
        <authorList>
            <person name="Junaid A."/>
            <person name="Singh B."/>
            <person name="Bhatia S."/>
        </authorList>
    </citation>
    <scope>NUCLEOTIDE SEQUENCE [LARGE SCALE GENOMIC DNA]</scope>
    <source>
        <strain evidence="2">Urdbean</strain>
    </source>
</reference>
<name>A0AAQ3PC57_VIGMU</name>
<evidence type="ECO:0000256" key="1">
    <source>
        <dbReference type="SAM" id="MobiDB-lite"/>
    </source>
</evidence>
<sequence>MNPGITATASSISFLLPITEVCPQLTPLLLLPMHFSLTAGVSQSLSPARCSGGGESTASVTAAGGISPEPLLMEEMSPELLRFRKSSVLSVEEMTESELVDANSKSSRSSRSSSSIAQRCRN</sequence>
<evidence type="ECO:0000313" key="2">
    <source>
        <dbReference type="EMBL" id="WVZ24440.1"/>
    </source>
</evidence>
<protein>
    <submittedName>
        <fullName evidence="2">Uncharacterized protein</fullName>
    </submittedName>
</protein>
<accession>A0AAQ3PC57</accession>
<proteinExistence type="predicted"/>
<feature type="compositionally biased region" description="Low complexity" evidence="1">
    <location>
        <begin position="104"/>
        <end position="115"/>
    </location>
</feature>
<dbReference type="Proteomes" id="UP001374535">
    <property type="component" value="Chromosome 1"/>
</dbReference>
<evidence type="ECO:0000313" key="3">
    <source>
        <dbReference type="Proteomes" id="UP001374535"/>
    </source>
</evidence>
<dbReference type="EMBL" id="CP144700">
    <property type="protein sequence ID" value="WVZ24440.1"/>
    <property type="molecule type" value="Genomic_DNA"/>
</dbReference>
<feature type="region of interest" description="Disordered" evidence="1">
    <location>
        <begin position="46"/>
        <end position="66"/>
    </location>
</feature>
<dbReference type="AlphaFoldDB" id="A0AAQ3PC57"/>
<organism evidence="2 3">
    <name type="scientific">Vigna mungo</name>
    <name type="common">Black gram</name>
    <name type="synonym">Phaseolus mungo</name>
    <dbReference type="NCBI Taxonomy" id="3915"/>
    <lineage>
        <taxon>Eukaryota</taxon>
        <taxon>Viridiplantae</taxon>
        <taxon>Streptophyta</taxon>
        <taxon>Embryophyta</taxon>
        <taxon>Tracheophyta</taxon>
        <taxon>Spermatophyta</taxon>
        <taxon>Magnoliopsida</taxon>
        <taxon>eudicotyledons</taxon>
        <taxon>Gunneridae</taxon>
        <taxon>Pentapetalae</taxon>
        <taxon>rosids</taxon>
        <taxon>fabids</taxon>
        <taxon>Fabales</taxon>
        <taxon>Fabaceae</taxon>
        <taxon>Papilionoideae</taxon>
        <taxon>50 kb inversion clade</taxon>
        <taxon>NPAAA clade</taxon>
        <taxon>indigoferoid/millettioid clade</taxon>
        <taxon>Phaseoleae</taxon>
        <taxon>Vigna</taxon>
    </lineage>
</organism>
<gene>
    <name evidence="2" type="ORF">V8G54_002984</name>
</gene>
<keyword evidence="3" id="KW-1185">Reference proteome</keyword>